<evidence type="ECO:0000256" key="1">
    <source>
        <dbReference type="SAM" id="SignalP"/>
    </source>
</evidence>
<organism evidence="3 4">
    <name type="scientific">marine gamma proteobacterium HTCC2143</name>
    <dbReference type="NCBI Taxonomy" id="247633"/>
    <lineage>
        <taxon>Bacteria</taxon>
        <taxon>Pseudomonadati</taxon>
        <taxon>Pseudomonadota</taxon>
        <taxon>Gammaproteobacteria</taxon>
        <taxon>Cellvibrionales</taxon>
        <taxon>Spongiibacteraceae</taxon>
        <taxon>BD1-7 clade</taxon>
    </lineage>
</organism>
<dbReference type="Proteomes" id="UP000004931">
    <property type="component" value="Unassembled WGS sequence"/>
</dbReference>
<sequence length="221" mass="23117">MKLKYFRTDRVTALLLFSMICLGTASAQANLVLYDGLEGGSGDVANVLFGNQTATGVGTPLDTPLNTSGSTDVVRFTSTTDVLTSAAQGNGQCCLNSEDGDLNDVKISFLDAALGVTKLQFNLQGSGQPTESPIIISMIDTMDNPFTFDETLINGQNFFTVLAEDGQMIRSLTITGSSFGGRDLQQVRVGAPSIDVPEPGSLALLGLGLAGLGVARRKTKA</sequence>
<dbReference type="Pfam" id="PF07589">
    <property type="entry name" value="PEP-CTERM"/>
    <property type="match status" value="1"/>
</dbReference>
<dbReference type="InterPro" id="IPR013424">
    <property type="entry name" value="Ice-binding_C"/>
</dbReference>
<dbReference type="eggNOG" id="ENOG50344HF">
    <property type="taxonomic scope" value="Bacteria"/>
</dbReference>
<dbReference type="NCBIfam" id="TIGR02595">
    <property type="entry name" value="PEP_CTERM"/>
    <property type="match status" value="1"/>
</dbReference>
<keyword evidence="4" id="KW-1185">Reference proteome</keyword>
<feature type="chain" id="PRO_5002630681" description="Ice-binding protein C-terminal domain-containing protein" evidence="1">
    <location>
        <begin position="30"/>
        <end position="221"/>
    </location>
</feature>
<name>A0YDK8_9GAMM</name>
<keyword evidence="1" id="KW-0732">Signal</keyword>
<evidence type="ECO:0000313" key="4">
    <source>
        <dbReference type="Proteomes" id="UP000004931"/>
    </source>
</evidence>
<evidence type="ECO:0000313" key="3">
    <source>
        <dbReference type="EMBL" id="EAW30892.1"/>
    </source>
</evidence>
<dbReference type="EMBL" id="AAVT01000005">
    <property type="protein sequence ID" value="EAW30892.1"/>
    <property type="molecule type" value="Genomic_DNA"/>
</dbReference>
<proteinExistence type="predicted"/>
<protein>
    <recommendedName>
        <fullName evidence="2">Ice-binding protein C-terminal domain-containing protein</fullName>
    </recommendedName>
</protein>
<feature type="signal peptide" evidence="1">
    <location>
        <begin position="1"/>
        <end position="29"/>
    </location>
</feature>
<feature type="domain" description="Ice-binding protein C-terminal" evidence="2">
    <location>
        <begin position="195"/>
        <end position="217"/>
    </location>
</feature>
<dbReference type="AlphaFoldDB" id="A0YDK8"/>
<reference evidence="3 4" key="1">
    <citation type="journal article" date="2010" name="J. Bacteriol.">
        <title>Genome sequence of the oligotrophic marine Gammaproteobacterium HTCC2143, isolated from the Oregon Coast.</title>
        <authorList>
            <person name="Oh H.M."/>
            <person name="Kang I."/>
            <person name="Ferriera S."/>
            <person name="Giovannoni S.J."/>
            <person name="Cho J.C."/>
        </authorList>
    </citation>
    <scope>NUCLEOTIDE SEQUENCE [LARGE SCALE GENOMIC DNA]</scope>
    <source>
        <strain evidence="3 4">HTCC2143</strain>
    </source>
</reference>
<evidence type="ECO:0000259" key="2">
    <source>
        <dbReference type="Pfam" id="PF07589"/>
    </source>
</evidence>
<comment type="caution">
    <text evidence="3">The sequence shown here is derived from an EMBL/GenBank/DDBJ whole genome shotgun (WGS) entry which is preliminary data.</text>
</comment>
<accession>A0YDK8</accession>
<gene>
    <name evidence="3" type="ORF">GP2143_09857</name>
</gene>